<dbReference type="Pfam" id="PF07690">
    <property type="entry name" value="MFS_1"/>
    <property type="match status" value="1"/>
</dbReference>
<feature type="transmembrane region" description="Helical" evidence="6">
    <location>
        <begin position="298"/>
        <end position="316"/>
    </location>
</feature>
<feature type="transmembrane region" description="Helical" evidence="6">
    <location>
        <begin position="182"/>
        <end position="201"/>
    </location>
</feature>
<feature type="transmembrane region" description="Helical" evidence="6">
    <location>
        <begin position="52"/>
        <end position="70"/>
    </location>
</feature>
<dbReference type="PANTHER" id="PTHR43124">
    <property type="entry name" value="PURINE EFFLUX PUMP PBUE"/>
    <property type="match status" value="1"/>
</dbReference>
<comment type="subcellular location">
    <subcellularLocation>
        <location evidence="1">Cell membrane</location>
        <topology evidence="1">Multi-pass membrane protein</topology>
    </subcellularLocation>
</comment>
<accession>A0A158AV38</accession>
<evidence type="ECO:0000256" key="6">
    <source>
        <dbReference type="SAM" id="Phobius"/>
    </source>
</evidence>
<gene>
    <name evidence="8" type="ORF">AWB77_02144</name>
</gene>
<evidence type="ECO:0000313" key="8">
    <source>
        <dbReference type="EMBL" id="SAK61603.1"/>
    </source>
</evidence>
<feature type="transmembrane region" description="Helical" evidence="6">
    <location>
        <begin position="420"/>
        <end position="438"/>
    </location>
</feature>
<feature type="transmembrane region" description="Helical" evidence="6">
    <location>
        <begin position="91"/>
        <end position="110"/>
    </location>
</feature>
<dbReference type="PANTHER" id="PTHR43124:SF3">
    <property type="entry name" value="CHLORAMPHENICOL EFFLUX PUMP RV0191"/>
    <property type="match status" value="1"/>
</dbReference>
<dbReference type="GO" id="GO:0005886">
    <property type="term" value="C:plasma membrane"/>
    <property type="evidence" value="ECO:0007669"/>
    <property type="project" value="UniProtKB-SubCell"/>
</dbReference>
<evidence type="ECO:0000256" key="5">
    <source>
        <dbReference type="ARBA" id="ARBA00023136"/>
    </source>
</evidence>
<dbReference type="InterPro" id="IPR020846">
    <property type="entry name" value="MFS_dom"/>
</dbReference>
<evidence type="ECO:0000313" key="9">
    <source>
        <dbReference type="Proteomes" id="UP000054903"/>
    </source>
</evidence>
<dbReference type="AlphaFoldDB" id="A0A158AV38"/>
<dbReference type="InterPro" id="IPR005829">
    <property type="entry name" value="Sugar_transporter_CS"/>
</dbReference>
<name>A0A158AV38_9BURK</name>
<protein>
    <submittedName>
        <fullName evidence="8">Major facilitator transporter</fullName>
    </submittedName>
</protein>
<dbReference type="InterPro" id="IPR011701">
    <property type="entry name" value="MFS"/>
</dbReference>
<keyword evidence="5 6" id="KW-0472">Membrane</keyword>
<keyword evidence="3 6" id="KW-0812">Transmembrane</keyword>
<feature type="transmembrane region" description="Helical" evidence="6">
    <location>
        <begin position="352"/>
        <end position="371"/>
    </location>
</feature>
<organism evidence="8 9">
    <name type="scientific">Caballeronia fortuita</name>
    <dbReference type="NCBI Taxonomy" id="1777138"/>
    <lineage>
        <taxon>Bacteria</taxon>
        <taxon>Pseudomonadati</taxon>
        <taxon>Pseudomonadota</taxon>
        <taxon>Betaproteobacteria</taxon>
        <taxon>Burkholderiales</taxon>
        <taxon>Burkholderiaceae</taxon>
        <taxon>Caballeronia</taxon>
    </lineage>
</organism>
<proteinExistence type="predicted"/>
<feature type="transmembrane region" description="Helical" evidence="6">
    <location>
        <begin position="207"/>
        <end position="227"/>
    </location>
</feature>
<dbReference type="EMBL" id="FCNX02000004">
    <property type="protein sequence ID" value="SAK61603.1"/>
    <property type="molecule type" value="Genomic_DNA"/>
</dbReference>
<dbReference type="PROSITE" id="PS50850">
    <property type="entry name" value="MFS"/>
    <property type="match status" value="1"/>
</dbReference>
<dbReference type="GO" id="GO:0022857">
    <property type="term" value="F:transmembrane transporter activity"/>
    <property type="evidence" value="ECO:0007669"/>
    <property type="project" value="InterPro"/>
</dbReference>
<dbReference type="SUPFAM" id="SSF103473">
    <property type="entry name" value="MFS general substrate transporter"/>
    <property type="match status" value="1"/>
</dbReference>
<keyword evidence="2" id="KW-1003">Cell membrane</keyword>
<feature type="transmembrane region" description="Helical" evidence="6">
    <location>
        <begin position="264"/>
        <end position="286"/>
    </location>
</feature>
<dbReference type="PROSITE" id="PS00216">
    <property type="entry name" value="SUGAR_TRANSPORT_1"/>
    <property type="match status" value="1"/>
</dbReference>
<dbReference type="Gene3D" id="1.20.1250.20">
    <property type="entry name" value="MFS general substrate transporter like domains"/>
    <property type="match status" value="1"/>
</dbReference>
<dbReference type="Proteomes" id="UP000054903">
    <property type="component" value="Unassembled WGS sequence"/>
</dbReference>
<feature type="transmembrane region" description="Helical" evidence="6">
    <location>
        <begin position="383"/>
        <end position="408"/>
    </location>
</feature>
<evidence type="ECO:0000256" key="4">
    <source>
        <dbReference type="ARBA" id="ARBA00022989"/>
    </source>
</evidence>
<keyword evidence="9" id="KW-1185">Reference proteome</keyword>
<dbReference type="InterPro" id="IPR050189">
    <property type="entry name" value="MFS_Efflux_Transporters"/>
</dbReference>
<comment type="caution">
    <text evidence="8">The sequence shown here is derived from an EMBL/GenBank/DDBJ whole genome shotgun (WGS) entry which is preliminary data.</text>
</comment>
<feature type="transmembrane region" description="Helical" evidence="6">
    <location>
        <begin position="328"/>
        <end position="346"/>
    </location>
</feature>
<dbReference type="InterPro" id="IPR036259">
    <property type="entry name" value="MFS_trans_sf"/>
</dbReference>
<evidence type="ECO:0000259" key="7">
    <source>
        <dbReference type="PROSITE" id="PS50850"/>
    </source>
</evidence>
<evidence type="ECO:0000256" key="3">
    <source>
        <dbReference type="ARBA" id="ARBA00022692"/>
    </source>
</evidence>
<sequence>MTYSPVQPFFSARVSVTLCFVDGIACQDAATILTQETEMTSNRWDTSYEWKAVTLLALGFGLVGLDRWLIAPLFPAIMKDLHLTAQDVGNCIGILGLSWGVFAALMGGISDKIGRRKVLIPAIIAFSLLSGFSGVAGGLASLLAVRALMGVAEGSFCPTSFAATADASHPKRRGFNLGLQQSGFALFGLALSPIIATQLLNVVSWRWVFALVSIPGLILGLLMYFVIREPRAIEPESTVPQARGHAHASQGNWRDVFKSRNIPIAMIALFCAMTGVFVLGAMLPLYLTDYLSLDTQRMGIVVSAIGFGGFVGQFGLPGLSDLIGRRLASIAGFAGTAVMLYIFRGVGAQPLVLFIVLFVASFFTLGLVSLLSGPVATEAAPVGMVSTAIGIVVGAGEIFGGGVAPALAGFVATKFGIQNIVWLPICAVILGIGVSLLLEETAPARARGNARSVDLTVSEQPE</sequence>
<evidence type="ECO:0000256" key="2">
    <source>
        <dbReference type="ARBA" id="ARBA00022475"/>
    </source>
</evidence>
<evidence type="ECO:0000256" key="1">
    <source>
        <dbReference type="ARBA" id="ARBA00004651"/>
    </source>
</evidence>
<feature type="domain" description="Major facilitator superfamily (MFS) profile" evidence="7">
    <location>
        <begin position="52"/>
        <end position="442"/>
    </location>
</feature>
<dbReference type="STRING" id="1777138.AWB77_02144"/>
<feature type="transmembrane region" description="Helical" evidence="6">
    <location>
        <begin position="122"/>
        <end position="145"/>
    </location>
</feature>
<keyword evidence="4 6" id="KW-1133">Transmembrane helix</keyword>
<reference evidence="8" key="1">
    <citation type="submission" date="2016-01" db="EMBL/GenBank/DDBJ databases">
        <authorList>
            <person name="Peeters C."/>
        </authorList>
    </citation>
    <scope>NUCLEOTIDE SEQUENCE</scope>
    <source>
        <strain evidence="8">LMG 29320</strain>
    </source>
</reference>